<dbReference type="PANTHER" id="PTHR30511:SF3">
    <property type="entry name" value="LYSINE RACEMASE"/>
    <property type="match status" value="1"/>
</dbReference>
<dbReference type="CDD" id="cd06815">
    <property type="entry name" value="PLPDE_III_AR_like_1"/>
    <property type="match status" value="1"/>
</dbReference>
<name>A0A927ZU88_9CLOT</name>
<gene>
    <name evidence="5" type="ORF">E7215_11415</name>
</gene>
<reference evidence="5" key="1">
    <citation type="submission" date="2019-04" db="EMBL/GenBank/DDBJ databases">
        <title>Evolution of Biomass-Degrading Anaerobic Consortia Revealed by Metagenomics.</title>
        <authorList>
            <person name="Peng X."/>
        </authorList>
    </citation>
    <scope>NUCLEOTIDE SEQUENCE</scope>
    <source>
        <strain evidence="5">SIG254</strain>
    </source>
</reference>
<dbReference type="Proteomes" id="UP000768462">
    <property type="component" value="Unassembled WGS sequence"/>
</dbReference>
<keyword evidence="2" id="KW-0663">Pyridoxal phosphate</keyword>
<evidence type="ECO:0000313" key="5">
    <source>
        <dbReference type="EMBL" id="MBE6060763.1"/>
    </source>
</evidence>
<dbReference type="GO" id="GO:0008784">
    <property type="term" value="F:alanine racemase activity"/>
    <property type="evidence" value="ECO:0007669"/>
    <property type="project" value="TreeGrafter"/>
</dbReference>
<dbReference type="AlphaFoldDB" id="A0A927ZU88"/>
<comment type="caution">
    <text evidence="5">The sequence shown here is derived from an EMBL/GenBank/DDBJ whole genome shotgun (WGS) entry which is preliminary data.</text>
</comment>
<evidence type="ECO:0000256" key="2">
    <source>
        <dbReference type="ARBA" id="ARBA00022898"/>
    </source>
</evidence>
<evidence type="ECO:0000313" key="6">
    <source>
        <dbReference type="Proteomes" id="UP000768462"/>
    </source>
</evidence>
<dbReference type="GO" id="GO:0030170">
    <property type="term" value="F:pyridoxal phosphate binding"/>
    <property type="evidence" value="ECO:0007669"/>
    <property type="project" value="TreeGrafter"/>
</dbReference>
<protein>
    <submittedName>
        <fullName evidence="5">Alanine/ornithine racemase family PLP-dependent enzyme</fullName>
    </submittedName>
</protein>
<feature type="domain" description="Alanine racemase N-terminal" evidence="4">
    <location>
        <begin position="26"/>
        <end position="243"/>
    </location>
</feature>
<dbReference type="Gene3D" id="3.20.20.10">
    <property type="entry name" value="Alanine racemase"/>
    <property type="match status" value="1"/>
</dbReference>
<evidence type="ECO:0000256" key="1">
    <source>
        <dbReference type="ARBA" id="ARBA00001933"/>
    </source>
</evidence>
<dbReference type="SUPFAM" id="SSF51419">
    <property type="entry name" value="PLP-binding barrel"/>
    <property type="match status" value="1"/>
</dbReference>
<organism evidence="5 6">
    <name type="scientific">Clostridium sulfidigenes</name>
    <dbReference type="NCBI Taxonomy" id="318464"/>
    <lineage>
        <taxon>Bacteria</taxon>
        <taxon>Bacillati</taxon>
        <taxon>Bacillota</taxon>
        <taxon>Clostridia</taxon>
        <taxon>Eubacteriales</taxon>
        <taxon>Clostridiaceae</taxon>
        <taxon>Clostridium</taxon>
    </lineage>
</organism>
<dbReference type="Pfam" id="PF01168">
    <property type="entry name" value="Ala_racemase_N"/>
    <property type="match status" value="1"/>
</dbReference>
<proteinExistence type="predicted"/>
<dbReference type="InterPro" id="IPR001608">
    <property type="entry name" value="Ala_racemase_N"/>
</dbReference>
<comment type="cofactor">
    <cofactor evidence="1">
        <name>pyridoxal 5'-phosphate</name>
        <dbReference type="ChEBI" id="CHEBI:597326"/>
    </cofactor>
</comment>
<accession>A0A927ZU88</accession>
<keyword evidence="3" id="KW-0413">Isomerase</keyword>
<dbReference type="EMBL" id="SVCM01000130">
    <property type="protein sequence ID" value="MBE6060763.1"/>
    <property type="molecule type" value="Genomic_DNA"/>
</dbReference>
<evidence type="ECO:0000256" key="3">
    <source>
        <dbReference type="ARBA" id="ARBA00023235"/>
    </source>
</evidence>
<sequence>MLENTLINDIHIKEIEELEEFPLLEIDLKKVYDNTKYVVDLCKNQGISVAGVVKVVHAMPQIVSEMDKAGCEYLATSRINQVIEMKKQGVKKPIMLIRIPMHNEIKQLVEYVDISLNSEIETLKKINEECKYKNKNHKVILMMDLGDLREGIVDEKEFINLALYVEKELTNVKLYGIGTNLGCYGSVKPTEENLGKLCDVAEKVEALIGRELDVVSGGATSSLTLIWDGKIPSKINNLRIGEGILVAKDLDDFWEYDMSMLHQDAFVLKAQVVEVKNKPSHPIGEIFIDAFGNKPTYEDRGERRRALLAIGKQDFVSVDTLIPIDKNIEVIGASSDHLIIDIEDCKTNYKVGDVIEFNIYYPHLLYLSGSRDVNKKFIF</sequence>
<dbReference type="GO" id="GO:0005829">
    <property type="term" value="C:cytosol"/>
    <property type="evidence" value="ECO:0007669"/>
    <property type="project" value="TreeGrafter"/>
</dbReference>
<dbReference type="InterPro" id="IPR000821">
    <property type="entry name" value="Ala_racemase"/>
</dbReference>
<evidence type="ECO:0000259" key="4">
    <source>
        <dbReference type="Pfam" id="PF01168"/>
    </source>
</evidence>
<dbReference type="InterPro" id="IPR029066">
    <property type="entry name" value="PLP-binding_barrel"/>
</dbReference>
<dbReference type="PANTHER" id="PTHR30511">
    <property type="entry name" value="ALANINE RACEMASE"/>
    <property type="match status" value="1"/>
</dbReference>